<accession>A0ABP7AQ64</accession>
<dbReference type="Proteomes" id="UP001501490">
    <property type="component" value="Unassembled WGS sequence"/>
</dbReference>
<feature type="region of interest" description="Disordered" evidence="1">
    <location>
        <begin position="1"/>
        <end position="21"/>
    </location>
</feature>
<proteinExistence type="predicted"/>
<evidence type="ECO:0000313" key="3">
    <source>
        <dbReference type="Proteomes" id="UP001501490"/>
    </source>
</evidence>
<reference evidence="3" key="1">
    <citation type="journal article" date="2019" name="Int. J. Syst. Evol. Microbiol.">
        <title>The Global Catalogue of Microorganisms (GCM) 10K type strain sequencing project: providing services to taxonomists for standard genome sequencing and annotation.</title>
        <authorList>
            <consortium name="The Broad Institute Genomics Platform"/>
            <consortium name="The Broad Institute Genome Sequencing Center for Infectious Disease"/>
            <person name="Wu L."/>
            <person name="Ma J."/>
        </authorList>
    </citation>
    <scope>NUCLEOTIDE SEQUENCE [LARGE SCALE GENOMIC DNA]</scope>
    <source>
        <strain evidence="3">JCM 16929</strain>
    </source>
</reference>
<keyword evidence="3" id="KW-1185">Reference proteome</keyword>
<comment type="caution">
    <text evidence="2">The sequence shown here is derived from an EMBL/GenBank/DDBJ whole genome shotgun (WGS) entry which is preliminary data.</text>
</comment>
<protein>
    <submittedName>
        <fullName evidence="2">Uncharacterized protein</fullName>
    </submittedName>
</protein>
<gene>
    <name evidence="2" type="ORF">GCM10022236_44490</name>
</gene>
<feature type="compositionally biased region" description="Basic and acidic residues" evidence="1">
    <location>
        <begin position="1"/>
        <end position="11"/>
    </location>
</feature>
<name>A0ABP7AQ64_9ACTN</name>
<sequence>MEDTGPERECPGEPNQPRQHPFEAGILLIRENAACIRRIGGPVLDQVGIPYLELACRRYVWEQSLICRASDVISDERAAPFARPSILDMGDLARRRCGIGPG</sequence>
<organism evidence="2 3">
    <name type="scientific">Microlunatus ginsengisoli</name>
    <dbReference type="NCBI Taxonomy" id="363863"/>
    <lineage>
        <taxon>Bacteria</taxon>
        <taxon>Bacillati</taxon>
        <taxon>Actinomycetota</taxon>
        <taxon>Actinomycetes</taxon>
        <taxon>Propionibacteriales</taxon>
        <taxon>Propionibacteriaceae</taxon>
        <taxon>Microlunatus</taxon>
    </lineage>
</organism>
<evidence type="ECO:0000256" key="1">
    <source>
        <dbReference type="SAM" id="MobiDB-lite"/>
    </source>
</evidence>
<dbReference type="EMBL" id="BAABAB010000044">
    <property type="protein sequence ID" value="GAA3637074.1"/>
    <property type="molecule type" value="Genomic_DNA"/>
</dbReference>
<evidence type="ECO:0000313" key="2">
    <source>
        <dbReference type="EMBL" id="GAA3637074.1"/>
    </source>
</evidence>